<accession>A0A944GSE4</accession>
<reference evidence="8" key="2">
    <citation type="journal article" date="2021" name="Microorganisms">
        <title>Bacterial Dimethylsulfoniopropionate Biosynthesis in the East China Sea.</title>
        <authorList>
            <person name="Liu J."/>
            <person name="Zhang Y."/>
            <person name="Liu J."/>
            <person name="Zhong H."/>
            <person name="Williams B.T."/>
            <person name="Zheng Y."/>
            <person name="Curson A.R.J."/>
            <person name="Sun C."/>
            <person name="Sun H."/>
            <person name="Song D."/>
            <person name="Wagner Mackenzie B."/>
            <person name="Bermejo Martinez A."/>
            <person name="Todd J.D."/>
            <person name="Zhang X.H."/>
        </authorList>
    </citation>
    <scope>NUCLEOTIDE SEQUENCE</scope>
    <source>
        <strain evidence="8">AESS21</strain>
    </source>
</reference>
<feature type="transmembrane region" description="Helical" evidence="7">
    <location>
        <begin position="56"/>
        <end position="73"/>
    </location>
</feature>
<dbReference type="InterPro" id="IPR002549">
    <property type="entry name" value="AI-2E-like"/>
</dbReference>
<feature type="transmembrane region" description="Helical" evidence="7">
    <location>
        <begin position="85"/>
        <end position="107"/>
    </location>
</feature>
<evidence type="ECO:0000256" key="7">
    <source>
        <dbReference type="SAM" id="Phobius"/>
    </source>
</evidence>
<name>A0A944GSE4_9HYPH</name>
<evidence type="ECO:0000256" key="4">
    <source>
        <dbReference type="ARBA" id="ARBA00022989"/>
    </source>
</evidence>
<proteinExistence type="inferred from homology"/>
<keyword evidence="3 7" id="KW-0812">Transmembrane</keyword>
<feature type="transmembrane region" description="Helical" evidence="7">
    <location>
        <begin position="256"/>
        <end position="283"/>
    </location>
</feature>
<evidence type="ECO:0000313" key="8">
    <source>
        <dbReference type="EMBL" id="MBS8260077.1"/>
    </source>
</evidence>
<comment type="subcellular location">
    <subcellularLocation>
        <location evidence="1">Membrane</location>
        <topology evidence="1">Multi-pass membrane protein</topology>
    </subcellularLocation>
</comment>
<dbReference type="PANTHER" id="PTHR21716">
    <property type="entry name" value="TRANSMEMBRANE PROTEIN"/>
    <property type="match status" value="1"/>
</dbReference>
<evidence type="ECO:0000256" key="5">
    <source>
        <dbReference type="ARBA" id="ARBA00023136"/>
    </source>
</evidence>
<evidence type="ECO:0000313" key="9">
    <source>
        <dbReference type="Proteomes" id="UP000705379"/>
    </source>
</evidence>
<comment type="caution">
    <text evidence="8">The sequence shown here is derived from an EMBL/GenBank/DDBJ whole genome shotgun (WGS) entry which is preliminary data.</text>
</comment>
<dbReference type="GO" id="GO:0016020">
    <property type="term" value="C:membrane"/>
    <property type="evidence" value="ECO:0007669"/>
    <property type="project" value="UniProtKB-SubCell"/>
</dbReference>
<feature type="transmembrane region" description="Helical" evidence="7">
    <location>
        <begin position="228"/>
        <end position="250"/>
    </location>
</feature>
<evidence type="ECO:0000256" key="3">
    <source>
        <dbReference type="ARBA" id="ARBA00022692"/>
    </source>
</evidence>
<dbReference type="Pfam" id="PF01594">
    <property type="entry name" value="AI-2E_transport"/>
    <property type="match status" value="1"/>
</dbReference>
<feature type="transmembrane region" description="Helical" evidence="7">
    <location>
        <begin position="290"/>
        <end position="307"/>
    </location>
</feature>
<evidence type="ECO:0000256" key="6">
    <source>
        <dbReference type="SAM" id="MobiDB-lite"/>
    </source>
</evidence>
<feature type="transmembrane region" description="Helical" evidence="7">
    <location>
        <begin position="165"/>
        <end position="191"/>
    </location>
</feature>
<feature type="region of interest" description="Disordered" evidence="6">
    <location>
        <begin position="1"/>
        <end position="21"/>
    </location>
</feature>
<comment type="similarity">
    <text evidence="2">Belongs to the autoinducer-2 exporter (AI-2E) (TC 2.A.86) family.</text>
</comment>
<feature type="compositionally biased region" description="Acidic residues" evidence="6">
    <location>
        <begin position="8"/>
        <end position="18"/>
    </location>
</feature>
<evidence type="ECO:0000256" key="1">
    <source>
        <dbReference type="ARBA" id="ARBA00004141"/>
    </source>
</evidence>
<feature type="transmembrane region" description="Helical" evidence="7">
    <location>
        <begin position="327"/>
        <end position="354"/>
    </location>
</feature>
<protein>
    <submittedName>
        <fullName evidence="8">AI-2E family transporter</fullName>
    </submittedName>
</protein>
<dbReference type="Proteomes" id="UP000705379">
    <property type="component" value="Unassembled WGS sequence"/>
</dbReference>
<dbReference type="PANTHER" id="PTHR21716:SF16">
    <property type="entry name" value="BLL1467 PROTEIN"/>
    <property type="match status" value="1"/>
</dbReference>
<keyword evidence="4 7" id="KW-1133">Transmembrane helix</keyword>
<gene>
    <name evidence="8" type="ORF">DYI23_07600</name>
</gene>
<feature type="transmembrane region" description="Helical" evidence="7">
    <location>
        <begin position="33"/>
        <end position="50"/>
    </location>
</feature>
<reference evidence="8" key="1">
    <citation type="submission" date="2018-08" db="EMBL/GenBank/DDBJ databases">
        <authorList>
            <person name="Jin W."/>
            <person name="Wang H."/>
            <person name="Yang Y."/>
            <person name="Li M."/>
            <person name="Liu J."/>
        </authorList>
    </citation>
    <scope>NUCLEOTIDE SEQUENCE</scope>
    <source>
        <strain evidence="8">AESS21</strain>
    </source>
</reference>
<keyword evidence="5 7" id="KW-0472">Membrane</keyword>
<sequence>MMPGQSIEQDEQEDQDADPGEHQKGAAALIAPYRNGAVLGIFLILLVGGLKLGQALLVPVFAALLTGLLLGRVQDWLERLGVSPALGAGAIMAVLLAVVLGSVRLLFIPFEEWSAALPEIYAALKRQLLSVRELLLTIEQATDAVQETTGIDASGEAMAVSAPGILSGLAVSVPATIGQLILFSGVLFFYLASRSRLSKQLAEAGQSYPSLSNFKTISETAENSVSTYLSTVSLINLGLAVATGVLLALVGLPNAWFWGTLAGLLNFVPYVGPLLLTFLLLGAGLLQEGTFLQIISPALVFFAVNFLEANFVTPTVLGRSLLIEPLFVFLSLGFWLWLWGPVGALMAVPLLLVIQAVVSHMLSKADF</sequence>
<dbReference type="EMBL" id="QTKU01000001">
    <property type="protein sequence ID" value="MBS8260077.1"/>
    <property type="molecule type" value="Genomic_DNA"/>
</dbReference>
<organism evidence="8 9">
    <name type="scientific">Roseibium polysiphoniae</name>
    <dbReference type="NCBI Taxonomy" id="2571221"/>
    <lineage>
        <taxon>Bacteria</taxon>
        <taxon>Pseudomonadati</taxon>
        <taxon>Pseudomonadota</taxon>
        <taxon>Alphaproteobacteria</taxon>
        <taxon>Hyphomicrobiales</taxon>
        <taxon>Stappiaceae</taxon>
        <taxon>Roseibium</taxon>
    </lineage>
</organism>
<dbReference type="AlphaFoldDB" id="A0A944GSE4"/>
<evidence type="ECO:0000256" key="2">
    <source>
        <dbReference type="ARBA" id="ARBA00009773"/>
    </source>
</evidence>
<dbReference type="GO" id="GO:0055085">
    <property type="term" value="P:transmembrane transport"/>
    <property type="evidence" value="ECO:0007669"/>
    <property type="project" value="TreeGrafter"/>
</dbReference>